<name>A0A165Y9A3_9AGAM</name>
<keyword evidence="2" id="KW-1185">Reference proteome</keyword>
<accession>A0A165Y9A3</accession>
<evidence type="ECO:0000313" key="1">
    <source>
        <dbReference type="EMBL" id="KZP09333.1"/>
    </source>
</evidence>
<organism evidence="1 2">
    <name type="scientific">Athelia psychrophila</name>
    <dbReference type="NCBI Taxonomy" id="1759441"/>
    <lineage>
        <taxon>Eukaryota</taxon>
        <taxon>Fungi</taxon>
        <taxon>Dikarya</taxon>
        <taxon>Basidiomycota</taxon>
        <taxon>Agaricomycotina</taxon>
        <taxon>Agaricomycetes</taxon>
        <taxon>Agaricomycetidae</taxon>
        <taxon>Atheliales</taxon>
        <taxon>Atheliaceae</taxon>
        <taxon>Athelia</taxon>
    </lineage>
</organism>
<dbReference type="Proteomes" id="UP000076532">
    <property type="component" value="Unassembled WGS sequence"/>
</dbReference>
<protein>
    <submittedName>
        <fullName evidence="1">Uncharacterized protein</fullName>
    </submittedName>
</protein>
<dbReference type="AlphaFoldDB" id="A0A165Y9A3"/>
<sequence length="172" mass="19283">MRGKLVARMRSMVPGSRGGEVTWRYGSGRHSSGRLFRQRSRNSVEASLYEEPFPVLTAATWSRHGVVSVTHKPCGPQLVVARMNPFVRDIRLACVLSVRELVMRKFLPSTLPRLLTLNTEHAPRAVISLPSLPTISLKPATLKRVPLRQALFRRLPLKDVFALQQLVAPVTI</sequence>
<dbReference type="EMBL" id="KV417702">
    <property type="protein sequence ID" value="KZP09333.1"/>
    <property type="molecule type" value="Genomic_DNA"/>
</dbReference>
<gene>
    <name evidence="1" type="ORF">FIBSPDRAFT_900563</name>
</gene>
<reference evidence="1 2" key="1">
    <citation type="journal article" date="2016" name="Mol. Biol. Evol.">
        <title>Comparative Genomics of Early-Diverging Mushroom-Forming Fungi Provides Insights into the Origins of Lignocellulose Decay Capabilities.</title>
        <authorList>
            <person name="Nagy L.G."/>
            <person name="Riley R."/>
            <person name="Tritt A."/>
            <person name="Adam C."/>
            <person name="Daum C."/>
            <person name="Floudas D."/>
            <person name="Sun H."/>
            <person name="Yadav J.S."/>
            <person name="Pangilinan J."/>
            <person name="Larsson K.H."/>
            <person name="Matsuura K."/>
            <person name="Barry K."/>
            <person name="Labutti K."/>
            <person name="Kuo R."/>
            <person name="Ohm R.A."/>
            <person name="Bhattacharya S.S."/>
            <person name="Shirouzu T."/>
            <person name="Yoshinaga Y."/>
            <person name="Martin F.M."/>
            <person name="Grigoriev I.V."/>
            <person name="Hibbett D.S."/>
        </authorList>
    </citation>
    <scope>NUCLEOTIDE SEQUENCE [LARGE SCALE GENOMIC DNA]</scope>
    <source>
        <strain evidence="1 2">CBS 109695</strain>
    </source>
</reference>
<evidence type="ECO:0000313" key="2">
    <source>
        <dbReference type="Proteomes" id="UP000076532"/>
    </source>
</evidence>
<proteinExistence type="predicted"/>